<feature type="transmembrane region" description="Helical" evidence="7">
    <location>
        <begin position="122"/>
        <end position="138"/>
    </location>
</feature>
<feature type="transmembrane region" description="Helical" evidence="7">
    <location>
        <begin position="177"/>
        <end position="198"/>
    </location>
</feature>
<name>A0ABQ2NAA4_9ACTN</name>
<feature type="transmembrane region" description="Helical" evidence="7">
    <location>
        <begin position="224"/>
        <end position="246"/>
    </location>
</feature>
<feature type="transmembrane region" description="Helical" evidence="7">
    <location>
        <begin position="14"/>
        <end position="33"/>
    </location>
</feature>
<comment type="subcellular location">
    <subcellularLocation>
        <location evidence="1">Endomembrane system</location>
        <topology evidence="1">Multi-pass membrane protein</topology>
    </subcellularLocation>
    <subcellularLocation>
        <location evidence="6">Membrane</location>
        <topology evidence="6">Multi-pass membrane protein</topology>
    </subcellularLocation>
</comment>
<evidence type="ECO:0000256" key="4">
    <source>
        <dbReference type="ARBA" id="ARBA00022989"/>
    </source>
</evidence>
<dbReference type="PANTHER" id="PTHR43507:SF1">
    <property type="entry name" value="NADH-UBIQUINONE OXIDOREDUCTASE CHAIN 4"/>
    <property type="match status" value="1"/>
</dbReference>
<evidence type="ECO:0000313" key="9">
    <source>
        <dbReference type="EMBL" id="GGO90304.1"/>
    </source>
</evidence>
<dbReference type="NCBIfam" id="TIGR01972">
    <property type="entry name" value="NDH_I_M"/>
    <property type="match status" value="1"/>
</dbReference>
<reference evidence="10" key="1">
    <citation type="journal article" date="2019" name="Int. J. Syst. Evol. Microbiol.">
        <title>The Global Catalogue of Microorganisms (GCM) 10K type strain sequencing project: providing services to taxonomists for standard genome sequencing and annotation.</title>
        <authorList>
            <consortium name="The Broad Institute Genomics Platform"/>
            <consortium name="The Broad Institute Genome Sequencing Center for Infectious Disease"/>
            <person name="Wu L."/>
            <person name="Ma J."/>
        </authorList>
    </citation>
    <scope>NUCLEOTIDE SEQUENCE [LARGE SCALE GENOMIC DNA]</scope>
    <source>
        <strain evidence="10">CGMCC 4.7371</strain>
    </source>
</reference>
<protein>
    <submittedName>
        <fullName evidence="9">NADH-quinone oxidoreductase subunit M</fullName>
    </submittedName>
</protein>
<dbReference type="Proteomes" id="UP000655410">
    <property type="component" value="Unassembled WGS sequence"/>
</dbReference>
<keyword evidence="3 6" id="KW-0812">Transmembrane</keyword>
<dbReference type="InterPro" id="IPR001750">
    <property type="entry name" value="ND/Mrp_TM"/>
</dbReference>
<dbReference type="InterPro" id="IPR010227">
    <property type="entry name" value="NADH_Q_OxRdtase_chainM/4"/>
</dbReference>
<feature type="transmembrane region" description="Helical" evidence="7">
    <location>
        <begin position="347"/>
        <end position="365"/>
    </location>
</feature>
<evidence type="ECO:0000256" key="2">
    <source>
        <dbReference type="ARBA" id="ARBA00009025"/>
    </source>
</evidence>
<comment type="similarity">
    <text evidence="2">Belongs to the complex I subunit 4 family.</text>
</comment>
<dbReference type="Pfam" id="PF00361">
    <property type="entry name" value="Proton_antipo_M"/>
    <property type="match status" value="1"/>
</dbReference>
<evidence type="ECO:0000313" key="10">
    <source>
        <dbReference type="Proteomes" id="UP000655410"/>
    </source>
</evidence>
<feature type="transmembrane region" description="Helical" evidence="7">
    <location>
        <begin position="45"/>
        <end position="65"/>
    </location>
</feature>
<keyword evidence="5 7" id="KW-0472">Membrane</keyword>
<feature type="transmembrane region" description="Helical" evidence="7">
    <location>
        <begin position="419"/>
        <end position="439"/>
    </location>
</feature>
<gene>
    <name evidence="9" type="ORF">GCM10011584_21810</name>
</gene>
<organism evidence="9 10">
    <name type="scientific">Nocardioides phosphati</name>
    <dbReference type="NCBI Taxonomy" id="1867775"/>
    <lineage>
        <taxon>Bacteria</taxon>
        <taxon>Bacillati</taxon>
        <taxon>Actinomycetota</taxon>
        <taxon>Actinomycetes</taxon>
        <taxon>Propionibacteriales</taxon>
        <taxon>Nocardioidaceae</taxon>
        <taxon>Nocardioides</taxon>
    </lineage>
</organism>
<evidence type="ECO:0000256" key="7">
    <source>
        <dbReference type="SAM" id="Phobius"/>
    </source>
</evidence>
<keyword evidence="4 7" id="KW-1133">Transmembrane helix</keyword>
<feature type="domain" description="NADH:quinone oxidoreductase/Mrp antiporter transmembrane" evidence="8">
    <location>
        <begin position="140"/>
        <end position="433"/>
    </location>
</feature>
<dbReference type="PANTHER" id="PTHR43507">
    <property type="entry name" value="NADH-UBIQUINONE OXIDOREDUCTASE CHAIN 4"/>
    <property type="match status" value="1"/>
</dbReference>
<proteinExistence type="inferred from homology"/>
<accession>A0ABQ2NAA4</accession>
<dbReference type="InterPro" id="IPR003918">
    <property type="entry name" value="NADH_UbQ_OxRdtase"/>
</dbReference>
<dbReference type="EMBL" id="BMNI01000004">
    <property type="protein sequence ID" value="GGO90304.1"/>
    <property type="molecule type" value="Genomic_DNA"/>
</dbReference>
<evidence type="ECO:0000256" key="3">
    <source>
        <dbReference type="ARBA" id="ARBA00022692"/>
    </source>
</evidence>
<sequence length="506" mass="53194">MLAPLRFERGPRQMMLSLLIALPLVGALVVAFLPGRPGDALPKWAALAVSLATLAVGAVVGIANADTGKTWAEDHAWIQPIGAHWALAVDGLGVTMVLLTVILVPVVIAASWHDADTRNTRGFFALMLVVEALALAVFCAQDVFLFYLVFEATLIPAYFLIGSFGQGPARTAAAVKFLLYMLAGGLVMLAAVVGLYAFSAREGAASYLISDLGHLTLSTNEERLLFVGFFVAFAIKAPIFPFHTWLPDTTGNATPGTSVLLICVLDKIGTYGMLRFCLELFPGASEWATPVVVTLALISIVYGALLALGQDDLLVLTGLTSLSHFGFIVLGVFVLNDQGVSGATFYMFNHGLATAVLFIAAGYLIKRTGTPLLSRMGGVAKKAPVLAALLLLGGLGTLGLPGLSPFVSEFLVMLGAFRHHWWVGTIAVSGIVLAAAYVLRAYRLAVTGPERESLAGVRDVGVREVAAIAPLVALMLLLGFVPQLALSVINPATGHTVSTSEAGAQK</sequence>
<keyword evidence="10" id="KW-1185">Reference proteome</keyword>
<feature type="transmembrane region" description="Helical" evidence="7">
    <location>
        <begin position="313"/>
        <end position="335"/>
    </location>
</feature>
<comment type="caution">
    <text evidence="9">The sequence shown here is derived from an EMBL/GenBank/DDBJ whole genome shotgun (WGS) entry which is preliminary data.</text>
</comment>
<evidence type="ECO:0000256" key="6">
    <source>
        <dbReference type="RuleBase" id="RU000320"/>
    </source>
</evidence>
<feature type="transmembrane region" description="Helical" evidence="7">
    <location>
        <begin position="287"/>
        <end position="306"/>
    </location>
</feature>
<evidence type="ECO:0000259" key="8">
    <source>
        <dbReference type="Pfam" id="PF00361"/>
    </source>
</evidence>
<feature type="transmembrane region" description="Helical" evidence="7">
    <location>
        <begin position="460"/>
        <end position="481"/>
    </location>
</feature>
<feature type="transmembrane region" description="Helical" evidence="7">
    <location>
        <begin position="144"/>
        <end position="165"/>
    </location>
</feature>
<feature type="transmembrane region" description="Helical" evidence="7">
    <location>
        <begin position="385"/>
        <end position="407"/>
    </location>
</feature>
<evidence type="ECO:0000256" key="1">
    <source>
        <dbReference type="ARBA" id="ARBA00004127"/>
    </source>
</evidence>
<dbReference type="NCBIfam" id="NF004500">
    <property type="entry name" value="PRK05846.1-4"/>
    <property type="match status" value="1"/>
</dbReference>
<evidence type="ECO:0000256" key="5">
    <source>
        <dbReference type="ARBA" id="ARBA00023136"/>
    </source>
</evidence>
<feature type="transmembrane region" description="Helical" evidence="7">
    <location>
        <begin position="85"/>
        <end position="110"/>
    </location>
</feature>
<dbReference type="PRINTS" id="PR01437">
    <property type="entry name" value="NUOXDRDTASE4"/>
</dbReference>